<organism evidence="2">
    <name type="scientific">Phytobacter massiliensis</name>
    <dbReference type="NCBI Taxonomy" id="1485952"/>
    <lineage>
        <taxon>Bacteria</taxon>
        <taxon>Pseudomonadati</taxon>
        <taxon>Pseudomonadota</taxon>
        <taxon>Gammaproteobacteria</taxon>
        <taxon>Enterobacterales</taxon>
        <taxon>Enterobacteriaceae</taxon>
        <taxon>Phytobacter</taxon>
    </lineage>
</organism>
<protein>
    <submittedName>
        <fullName evidence="2">Inner membrane protein YnbA</fullName>
    </submittedName>
</protein>
<keyword evidence="1" id="KW-0812">Transmembrane</keyword>
<dbReference type="GO" id="GO:0016780">
    <property type="term" value="F:phosphotransferase activity, for other substituted phosphate groups"/>
    <property type="evidence" value="ECO:0007669"/>
    <property type="project" value="InterPro"/>
</dbReference>
<sequence>MTLYTLKPVFQGLLRPAMFWLNRRQVTANHVTLAAVGLSLVTGAALVLFPCPGLFILLPVVLFVRMALNALDGMLARECQQQSRLGAMLNETGDVLSDIALYLPFIALPDSNAPLVLIMLLCMVMTEFCGLLAQTLNGARSYAGPMGKSDRAFAFGAWGLAISVWPPCGQWNNAVWAVAIVLLIWTSVNRCRSALPGKAAK</sequence>
<accession>A0A6N3HRD6</accession>
<dbReference type="RefSeq" id="WP_044175402.1">
    <property type="nucleotide sequence ID" value="NZ_CABKSF010000001.1"/>
</dbReference>
<dbReference type="Gene3D" id="1.20.120.1760">
    <property type="match status" value="1"/>
</dbReference>
<dbReference type="EMBL" id="CACRTZ010000037">
    <property type="protein sequence ID" value="VYU79516.1"/>
    <property type="molecule type" value="Genomic_DNA"/>
</dbReference>
<evidence type="ECO:0000313" key="2">
    <source>
        <dbReference type="EMBL" id="VYU79516.1"/>
    </source>
</evidence>
<dbReference type="InterPro" id="IPR043130">
    <property type="entry name" value="CDP-OH_PTrfase_TM_dom"/>
</dbReference>
<keyword evidence="1" id="KW-0472">Membrane</keyword>
<feature type="transmembrane region" description="Helical" evidence="1">
    <location>
        <begin position="113"/>
        <end position="132"/>
    </location>
</feature>
<feature type="transmembrane region" description="Helical" evidence="1">
    <location>
        <begin position="31"/>
        <end position="49"/>
    </location>
</feature>
<reference evidence="2" key="1">
    <citation type="submission" date="2019-11" db="EMBL/GenBank/DDBJ databases">
        <authorList>
            <person name="Feng L."/>
        </authorList>
    </citation>
    <scope>NUCLEOTIDE SEQUENCE</scope>
    <source>
        <strain evidence="2">EMassiliensisLFYP7</strain>
    </source>
</reference>
<gene>
    <name evidence="2" type="primary">ynbA</name>
    <name evidence="2" type="ORF">EMLFYP7_04322</name>
</gene>
<dbReference type="GO" id="GO:0016020">
    <property type="term" value="C:membrane"/>
    <property type="evidence" value="ECO:0007669"/>
    <property type="project" value="InterPro"/>
</dbReference>
<keyword evidence="1" id="KW-1133">Transmembrane helix</keyword>
<name>A0A6N3HRD6_9ENTR</name>
<evidence type="ECO:0000256" key="1">
    <source>
        <dbReference type="SAM" id="Phobius"/>
    </source>
</evidence>
<proteinExistence type="predicted"/>
<dbReference type="Pfam" id="PF01066">
    <property type="entry name" value="CDP-OH_P_transf"/>
    <property type="match status" value="1"/>
</dbReference>
<dbReference type="InterPro" id="IPR000462">
    <property type="entry name" value="CDP-OH_P_trans"/>
</dbReference>
<dbReference type="OrthoDB" id="1034332at2"/>
<dbReference type="GO" id="GO:0008654">
    <property type="term" value="P:phospholipid biosynthetic process"/>
    <property type="evidence" value="ECO:0007669"/>
    <property type="project" value="InterPro"/>
</dbReference>
<dbReference type="AlphaFoldDB" id="A0A6N3HRD6"/>